<sequence length="69" mass="7712">MTVVVVVPFSVYFPLSGEIFTFSLRVLCLGANCDSLPSCPVTWNQKKKKIHPLESMTSCRAMVCTSLWN</sequence>
<name>A0A6M2DBN7_RHIMP</name>
<organism evidence="1">
    <name type="scientific">Rhipicephalus microplus</name>
    <name type="common">Cattle tick</name>
    <name type="synonym">Boophilus microplus</name>
    <dbReference type="NCBI Taxonomy" id="6941"/>
    <lineage>
        <taxon>Eukaryota</taxon>
        <taxon>Metazoa</taxon>
        <taxon>Ecdysozoa</taxon>
        <taxon>Arthropoda</taxon>
        <taxon>Chelicerata</taxon>
        <taxon>Arachnida</taxon>
        <taxon>Acari</taxon>
        <taxon>Parasitiformes</taxon>
        <taxon>Ixodida</taxon>
        <taxon>Ixodoidea</taxon>
        <taxon>Ixodidae</taxon>
        <taxon>Rhipicephalinae</taxon>
        <taxon>Rhipicephalus</taxon>
        <taxon>Boophilus</taxon>
    </lineage>
</organism>
<accession>A0A6M2DBN7</accession>
<protein>
    <submittedName>
        <fullName evidence="1">Putative secreted protein ovary overexpressed</fullName>
    </submittedName>
</protein>
<dbReference type="AlphaFoldDB" id="A0A6M2DBN7"/>
<dbReference type="EMBL" id="GHWJ01010848">
    <property type="protein sequence ID" value="NOV43585.1"/>
    <property type="molecule type" value="Transcribed_RNA"/>
</dbReference>
<evidence type="ECO:0000313" key="1">
    <source>
        <dbReference type="EMBL" id="NOV43585.1"/>
    </source>
</evidence>
<reference evidence="1" key="1">
    <citation type="submission" date="2019-09" db="EMBL/GenBank/DDBJ databases">
        <title>Organ-specific transcriptomic study of the physiology of the cattle tick, Rhipicephalus microplus.</title>
        <authorList>
            <person name="Tirloni L."/>
            <person name="Braz G."/>
            <person name="Gandara A.C.P."/>
            <person name="Sabadin G.A."/>
            <person name="da Silva R.M."/>
            <person name="Guizzo M.G."/>
            <person name="Machado J.A."/>
            <person name="Costa E.P."/>
            <person name="Gomes H.F."/>
            <person name="Moraes J."/>
            <person name="Mota M.B.S."/>
            <person name="Mesquita R.D."/>
            <person name="Alvarenga P.H."/>
            <person name="Alves F."/>
            <person name="Seixas A."/>
            <person name="da Fonseca R.N."/>
            <person name="Fogaca A."/>
            <person name="Logullo C."/>
            <person name="Tanaka A."/>
            <person name="Daffre S."/>
            <person name="Termignoni C."/>
            <person name="Vaz I.S.Jr."/>
            <person name="Oliveira P.L."/>
            <person name="Ribeiro J.M."/>
        </authorList>
    </citation>
    <scope>NUCLEOTIDE SEQUENCE</scope>
    <source>
        <strain evidence="1">Porto Alegre</strain>
    </source>
</reference>
<proteinExistence type="predicted"/>